<dbReference type="PANTHER" id="PTHR10302:SF0">
    <property type="entry name" value="SINGLE-STRANDED DNA-BINDING PROTEIN, MITOCHONDRIAL"/>
    <property type="match status" value="1"/>
</dbReference>
<evidence type="ECO:0000313" key="3">
    <source>
        <dbReference type="EMBL" id="JAV10851.1"/>
    </source>
</evidence>
<dbReference type="GO" id="GO:0003697">
    <property type="term" value="F:single-stranded DNA binding"/>
    <property type="evidence" value="ECO:0007669"/>
    <property type="project" value="InterPro"/>
</dbReference>
<evidence type="ECO:0000256" key="2">
    <source>
        <dbReference type="PROSITE-ProRule" id="PRU00252"/>
    </source>
</evidence>
<organism evidence="3">
    <name type="scientific">Nyssomyia neivai</name>
    <dbReference type="NCBI Taxonomy" id="330878"/>
    <lineage>
        <taxon>Eukaryota</taxon>
        <taxon>Metazoa</taxon>
        <taxon>Ecdysozoa</taxon>
        <taxon>Arthropoda</taxon>
        <taxon>Hexapoda</taxon>
        <taxon>Insecta</taxon>
        <taxon>Pterygota</taxon>
        <taxon>Neoptera</taxon>
        <taxon>Endopterygota</taxon>
        <taxon>Diptera</taxon>
        <taxon>Nematocera</taxon>
        <taxon>Psychodoidea</taxon>
        <taxon>Psychodidae</taxon>
        <taxon>Nyssomyia</taxon>
    </lineage>
</organism>
<protein>
    <submittedName>
        <fullName evidence="3">Putative single-stranded dna-binding protein</fullName>
    </submittedName>
</protein>
<name>A0A1L8DWM5_9DIPT</name>
<dbReference type="HAMAP" id="MF_00984">
    <property type="entry name" value="SSB"/>
    <property type="match status" value="1"/>
</dbReference>
<dbReference type="InterPro" id="IPR011344">
    <property type="entry name" value="ssDNA-bd"/>
</dbReference>
<dbReference type="EMBL" id="GFDF01003233">
    <property type="protein sequence ID" value="JAV10851.1"/>
    <property type="molecule type" value="Transcribed_RNA"/>
</dbReference>
<keyword evidence="1 2" id="KW-0238">DNA-binding</keyword>
<dbReference type="GO" id="GO:0042645">
    <property type="term" value="C:mitochondrial nucleoid"/>
    <property type="evidence" value="ECO:0007669"/>
    <property type="project" value="TreeGrafter"/>
</dbReference>
<dbReference type="CDD" id="cd04496">
    <property type="entry name" value="SSB_OBF"/>
    <property type="match status" value="1"/>
</dbReference>
<proteinExistence type="inferred from homology"/>
<dbReference type="GO" id="GO:0006264">
    <property type="term" value="P:mitochondrial DNA replication"/>
    <property type="evidence" value="ECO:0007669"/>
    <property type="project" value="TreeGrafter"/>
</dbReference>
<accession>A0A1L8DWM5</accession>
<dbReference type="AlphaFoldDB" id="A0A1L8DWM5"/>
<dbReference type="PANTHER" id="PTHR10302">
    <property type="entry name" value="SINGLE-STRANDED DNA-BINDING PROTEIN"/>
    <property type="match status" value="1"/>
</dbReference>
<dbReference type="InterPro" id="IPR000424">
    <property type="entry name" value="Primosome_PriB/ssb"/>
</dbReference>
<evidence type="ECO:0000256" key="1">
    <source>
        <dbReference type="ARBA" id="ARBA00023125"/>
    </source>
</evidence>
<dbReference type="Gene3D" id="2.40.50.140">
    <property type="entry name" value="Nucleic acid-binding proteins"/>
    <property type="match status" value="1"/>
</dbReference>
<sequence>MFALRSQVLALNGRCFAGKIAKIPGCRFASDDKPQNFEKTVNNVTLLGRVGVEPQMRGSEDHPVVTFSLATHENYKYESGDWSQKTDWHRIVVFKPNLRESVMSYLRRGQRAMVQGKISYGEITDQEGKQRVSTSIIADEVIFINPSGK</sequence>
<dbReference type="InterPro" id="IPR012340">
    <property type="entry name" value="NA-bd_OB-fold"/>
</dbReference>
<dbReference type="Pfam" id="PF00436">
    <property type="entry name" value="SSB"/>
    <property type="match status" value="1"/>
</dbReference>
<dbReference type="NCBIfam" id="TIGR00621">
    <property type="entry name" value="ssb"/>
    <property type="match status" value="1"/>
</dbReference>
<dbReference type="FunFam" id="2.40.50.140:FF:000269">
    <property type="entry name" value="Single-stranded DNA-binding protein"/>
    <property type="match status" value="1"/>
</dbReference>
<dbReference type="PROSITE" id="PS50935">
    <property type="entry name" value="SSB"/>
    <property type="match status" value="1"/>
</dbReference>
<dbReference type="SUPFAM" id="SSF50249">
    <property type="entry name" value="Nucleic acid-binding proteins"/>
    <property type="match status" value="1"/>
</dbReference>
<reference evidence="3" key="1">
    <citation type="submission" date="2016-12" db="EMBL/GenBank/DDBJ databases">
        <title>An insight into the sialome and mialome of the sand fly, Nyssomyia neivai.</title>
        <authorList>
            <person name="Sebastian V."/>
            <person name="Goulart T.M."/>
            <person name="Oliveira W."/>
            <person name="Calvo E."/>
            <person name="Oliveira L.F."/>
            <person name="Pinto M.C."/>
            <person name="Rosselino A.M."/>
            <person name="Ribeiro J.M."/>
        </authorList>
    </citation>
    <scope>NUCLEOTIDE SEQUENCE</scope>
</reference>